<sequence>MYCCTKINDDIIWIGVNDRKTQRFENYIPLDNGVTYNSYLILDEKICIIDGVEEGENGNFLSKIEAMIGTAPID</sequence>
<dbReference type="SUPFAM" id="SSF56281">
    <property type="entry name" value="Metallo-hydrolase/oxidoreductase"/>
    <property type="match status" value="1"/>
</dbReference>
<proteinExistence type="predicted"/>
<dbReference type="Proteomes" id="UP000003301">
    <property type="component" value="Unassembled WGS sequence"/>
</dbReference>
<evidence type="ECO:0000313" key="2">
    <source>
        <dbReference type="Proteomes" id="UP000003301"/>
    </source>
</evidence>
<accession>A0ABR4WKB3</accession>
<keyword evidence="2" id="KW-1185">Reference proteome</keyword>
<dbReference type="EMBL" id="ACDC03000026">
    <property type="protein sequence ID" value="KGE62309.1"/>
    <property type="molecule type" value="Genomic_DNA"/>
</dbReference>
<dbReference type="PANTHER" id="PTHR43717:SF1">
    <property type="entry name" value="ANAEROBIC NITRIC OXIDE REDUCTASE FLAVORUBREDOXIN"/>
    <property type="match status" value="1"/>
</dbReference>
<comment type="caution">
    <text evidence="1">The sequence shown here is derived from an EMBL/GenBank/DDBJ whole genome shotgun (WGS) entry which is preliminary data.</text>
</comment>
<evidence type="ECO:0000313" key="1">
    <source>
        <dbReference type="EMBL" id="KGE62309.1"/>
    </source>
</evidence>
<reference evidence="1" key="1">
    <citation type="submission" date="2013-05" db="EMBL/GenBank/DDBJ databases">
        <title>The Genome Sequence of Fusobacterium sp. 2_1_31.</title>
        <authorList>
            <consortium name="The Broad Institute Genomics Platform"/>
            <person name="Earl A."/>
            <person name="Ward D."/>
            <person name="Feldgarden M."/>
            <person name="Gevers D."/>
            <person name="Ambrose C."/>
            <person name="Strauss J."/>
            <person name="Allen-Vercoe E."/>
            <person name="Walker B."/>
            <person name="Young S."/>
            <person name="Zeng Q."/>
            <person name="Gargeya S."/>
            <person name="Fitzgerald M."/>
            <person name="Haas B."/>
            <person name="Abouelleil A."/>
            <person name="Allen A.W."/>
            <person name="Alvarado L."/>
            <person name="Arachchi H.M."/>
            <person name="Berlin A.M."/>
            <person name="Chapman S.B."/>
            <person name="Gainer-Dewar J."/>
            <person name="Goldberg J."/>
            <person name="Griggs A."/>
            <person name="Gujja S."/>
            <person name="Hansen M."/>
            <person name="Howarth C."/>
            <person name="Imamovic A."/>
            <person name="Ireland A."/>
            <person name="Larimer J."/>
            <person name="McCowan C."/>
            <person name="Murphy C."/>
            <person name="Pearson M."/>
            <person name="Poon T.W."/>
            <person name="Priest M."/>
            <person name="Roberts A."/>
            <person name="Saif S."/>
            <person name="Shea T."/>
            <person name="Sisk P."/>
            <person name="Sykes S."/>
            <person name="Wortman J."/>
            <person name="Nusbaum C."/>
            <person name="Birren B."/>
        </authorList>
    </citation>
    <scope>NUCLEOTIDE SEQUENCE [LARGE SCALE GENOMIC DNA]</scope>
    <source>
        <strain evidence="1">2_1_31</strain>
    </source>
</reference>
<organism evidence="1 2">
    <name type="scientific">Fusobacterium periodonticum 2_1_31</name>
    <dbReference type="NCBI Taxonomy" id="469599"/>
    <lineage>
        <taxon>Bacteria</taxon>
        <taxon>Fusobacteriati</taxon>
        <taxon>Fusobacteriota</taxon>
        <taxon>Fusobacteriia</taxon>
        <taxon>Fusobacteriales</taxon>
        <taxon>Fusobacteriaceae</taxon>
        <taxon>Fusobacterium</taxon>
    </lineage>
</organism>
<gene>
    <name evidence="1" type="ORF">FSAG_002315</name>
</gene>
<dbReference type="Gene3D" id="3.60.15.10">
    <property type="entry name" value="Ribonuclease Z/Hydroxyacylglutathione hydrolase-like"/>
    <property type="match status" value="1"/>
</dbReference>
<dbReference type="InterPro" id="IPR036866">
    <property type="entry name" value="RibonucZ/Hydroxyglut_hydro"/>
</dbReference>
<evidence type="ECO:0008006" key="3">
    <source>
        <dbReference type="Google" id="ProtNLM"/>
    </source>
</evidence>
<dbReference type="PANTHER" id="PTHR43717">
    <property type="entry name" value="ANAEROBIC NITRIC OXIDE REDUCTASE FLAVORUBREDOXIN"/>
    <property type="match status" value="1"/>
</dbReference>
<protein>
    <recommendedName>
        <fullName evidence="3">Metallo-beta-lactamase domain-containing protein</fullName>
    </recommendedName>
</protein>
<name>A0ABR4WKB3_9FUSO</name>